<dbReference type="Proteomes" id="UP001347796">
    <property type="component" value="Unassembled WGS sequence"/>
</dbReference>
<evidence type="ECO:0000256" key="3">
    <source>
        <dbReference type="ARBA" id="ARBA00018915"/>
    </source>
</evidence>
<dbReference type="InterPro" id="IPR037895">
    <property type="entry name" value="NUDCD1"/>
</dbReference>
<dbReference type="Pfam" id="PF04969">
    <property type="entry name" value="CS"/>
    <property type="match status" value="1"/>
</dbReference>
<sequence length="597" mass="67553">MASKVDLIVARDILDPNFDGYKLSLEPLPVYSTQLNTGVDFAKLNEKQFSYLHSKLYGGYNHLIADPWHPDTVYFVDTDWSVRRVTVKSEVKIDNGSVVYSIPDSANQRLVPGRFNVSIVFPSSHLAVLSDGTGNLTLLSTDDRDSNTTWQLLYRKEVLGSETYFHISDSVYHTDNETHHIECLLIHIDDISEDEDKYKTQFTPVINWISLSSVDQKVWILERSRCIEDASPQTKIKDISGRLFDYAVLEKSGKAVLLACDKLMKLTSDSVKPVITSTDDDYEMVGATSKEPRYTWSETEEDITVLFTVPLGISKADIYLTLTHDHIEFGIKNSSMLLDGDLCCHVDVEASTWTIQGQRLELTLGKTESKTWSVIVDGDTSGEKTFDPQQIEAIHQRLEALTSDQQNPFPDREETPYNAQELEDCDVDIGMMLLRIDGETHHTTHQINLSEQWLFSARLDSNKPPSICLRHDVDGLLWQPDDNVTAGKAPWKHIVSFNALGYVQASKQQKKYSSCSPNCLFSVICDCSKHIYVYHRHSPINSPLRNRKTGKQVNTIAKQQVVSLDTADPILGLHTTNDKVFVITETSLYLVRIRNEI</sequence>
<dbReference type="EMBL" id="JAZGQO010000006">
    <property type="protein sequence ID" value="KAK6185537.1"/>
    <property type="molecule type" value="Genomic_DNA"/>
</dbReference>
<keyword evidence="8" id="KW-1185">Reference proteome</keyword>
<evidence type="ECO:0000256" key="5">
    <source>
        <dbReference type="ARBA" id="ARBA00023242"/>
    </source>
</evidence>
<keyword evidence="4" id="KW-0963">Cytoplasm</keyword>
<dbReference type="AlphaFoldDB" id="A0AAN8JUC7"/>
<comment type="caution">
    <text evidence="7">The sequence shown here is derived from an EMBL/GenBank/DDBJ whole genome shotgun (WGS) entry which is preliminary data.</text>
</comment>
<evidence type="ECO:0000313" key="8">
    <source>
        <dbReference type="Proteomes" id="UP001347796"/>
    </source>
</evidence>
<dbReference type="CDD" id="cd06467">
    <property type="entry name" value="p23_NUDC_like"/>
    <property type="match status" value="1"/>
</dbReference>
<dbReference type="PANTHER" id="PTHR21664:SF1">
    <property type="entry name" value="NUDC DOMAIN-CONTAINING PROTEIN 1"/>
    <property type="match status" value="1"/>
</dbReference>
<gene>
    <name evidence="7" type="ORF">SNE40_007746</name>
</gene>
<dbReference type="PANTHER" id="PTHR21664">
    <property type="entry name" value="CHRONIC MYELOGENOUS LEUKEMIA TUMOR ANTIGEN 66"/>
    <property type="match status" value="1"/>
</dbReference>
<proteinExistence type="predicted"/>
<dbReference type="InterPro" id="IPR008978">
    <property type="entry name" value="HSP20-like_chaperone"/>
</dbReference>
<dbReference type="GO" id="GO:0005634">
    <property type="term" value="C:nucleus"/>
    <property type="evidence" value="ECO:0007669"/>
    <property type="project" value="UniProtKB-SubCell"/>
</dbReference>
<dbReference type="GO" id="GO:0005737">
    <property type="term" value="C:cytoplasm"/>
    <property type="evidence" value="ECO:0007669"/>
    <property type="project" value="UniProtKB-SubCell"/>
</dbReference>
<reference evidence="7 8" key="1">
    <citation type="submission" date="2024-01" db="EMBL/GenBank/DDBJ databases">
        <title>The genome of the rayed Mediterranean limpet Patella caerulea (Linnaeus, 1758).</title>
        <authorList>
            <person name="Anh-Thu Weber A."/>
            <person name="Halstead-Nussloch G."/>
        </authorList>
    </citation>
    <scope>NUCLEOTIDE SEQUENCE [LARGE SCALE GENOMIC DNA]</scope>
    <source>
        <strain evidence="7">AATW-2023a</strain>
        <tissue evidence="7">Whole specimen</tissue>
    </source>
</reference>
<dbReference type="PROSITE" id="PS51203">
    <property type="entry name" value="CS"/>
    <property type="match status" value="1"/>
</dbReference>
<keyword evidence="5" id="KW-0539">Nucleus</keyword>
<evidence type="ECO:0000256" key="2">
    <source>
        <dbReference type="ARBA" id="ARBA00004496"/>
    </source>
</evidence>
<accession>A0AAN8JUC7</accession>
<protein>
    <recommendedName>
        <fullName evidence="3">NudC domain-containing protein 1</fullName>
    </recommendedName>
</protein>
<dbReference type="Gene3D" id="2.60.40.790">
    <property type="match status" value="1"/>
</dbReference>
<evidence type="ECO:0000256" key="4">
    <source>
        <dbReference type="ARBA" id="ARBA00022490"/>
    </source>
</evidence>
<feature type="domain" description="CS" evidence="6">
    <location>
        <begin position="289"/>
        <end position="376"/>
    </location>
</feature>
<evidence type="ECO:0000256" key="1">
    <source>
        <dbReference type="ARBA" id="ARBA00004123"/>
    </source>
</evidence>
<comment type="subcellular location">
    <subcellularLocation>
        <location evidence="2">Cytoplasm</location>
    </subcellularLocation>
    <subcellularLocation>
        <location evidence="1">Nucleus</location>
    </subcellularLocation>
</comment>
<name>A0AAN8JUC7_PATCE</name>
<dbReference type="InterPro" id="IPR007052">
    <property type="entry name" value="CS_dom"/>
</dbReference>
<evidence type="ECO:0000259" key="6">
    <source>
        <dbReference type="PROSITE" id="PS51203"/>
    </source>
</evidence>
<dbReference type="SUPFAM" id="SSF49764">
    <property type="entry name" value="HSP20-like chaperones"/>
    <property type="match status" value="1"/>
</dbReference>
<evidence type="ECO:0000313" key="7">
    <source>
        <dbReference type="EMBL" id="KAK6185537.1"/>
    </source>
</evidence>
<organism evidence="7 8">
    <name type="scientific">Patella caerulea</name>
    <name type="common">Rayed Mediterranean limpet</name>
    <dbReference type="NCBI Taxonomy" id="87958"/>
    <lineage>
        <taxon>Eukaryota</taxon>
        <taxon>Metazoa</taxon>
        <taxon>Spiralia</taxon>
        <taxon>Lophotrochozoa</taxon>
        <taxon>Mollusca</taxon>
        <taxon>Gastropoda</taxon>
        <taxon>Patellogastropoda</taxon>
        <taxon>Patelloidea</taxon>
        <taxon>Patellidae</taxon>
        <taxon>Patella</taxon>
    </lineage>
</organism>